<dbReference type="SUPFAM" id="SSF55874">
    <property type="entry name" value="ATPase domain of HSP90 chaperone/DNA topoisomerase II/histidine kinase"/>
    <property type="match status" value="1"/>
</dbReference>
<dbReference type="SMART" id="SM00387">
    <property type="entry name" value="HATPase_c"/>
    <property type="match status" value="1"/>
</dbReference>
<dbReference type="InterPro" id="IPR036890">
    <property type="entry name" value="HATPase_C_sf"/>
</dbReference>
<evidence type="ECO:0000256" key="3">
    <source>
        <dbReference type="ARBA" id="ARBA00023012"/>
    </source>
</evidence>
<dbReference type="Proteomes" id="UP000001188">
    <property type="component" value="Chromosome"/>
</dbReference>
<dbReference type="GO" id="GO:0016020">
    <property type="term" value="C:membrane"/>
    <property type="evidence" value="ECO:0007669"/>
    <property type="project" value="InterPro"/>
</dbReference>
<gene>
    <name evidence="6" type="ORF">XCCB100_2002</name>
</gene>
<dbReference type="Pfam" id="PF07495">
    <property type="entry name" value="Y_Y_Y"/>
    <property type="match status" value="1"/>
</dbReference>
<dbReference type="InterPro" id="IPR013783">
    <property type="entry name" value="Ig-like_fold"/>
</dbReference>
<dbReference type="SUPFAM" id="SSF63829">
    <property type="entry name" value="Calcium-dependent phosphotriesterase"/>
    <property type="match status" value="2"/>
</dbReference>
<dbReference type="Gene3D" id="2.60.40.10">
    <property type="entry name" value="Immunoglobulins"/>
    <property type="match status" value="1"/>
</dbReference>
<dbReference type="InterPro" id="IPR011123">
    <property type="entry name" value="Y_Y_Y"/>
</dbReference>
<keyword evidence="3" id="KW-0902">Two-component regulatory system</keyword>
<dbReference type="InterPro" id="IPR015943">
    <property type="entry name" value="WD40/YVTN_repeat-like_dom_sf"/>
</dbReference>
<dbReference type="InterPro" id="IPR011712">
    <property type="entry name" value="Sig_transdc_His_kin_sub3_dim/P"/>
</dbReference>
<keyword evidence="2 6" id="KW-0418">Kinase</keyword>
<dbReference type="EMBL" id="AM920689">
    <property type="protein sequence ID" value="CAP51355.2"/>
    <property type="molecule type" value="Genomic_DNA"/>
</dbReference>
<feature type="domain" description="Histidine kinase/HSP90-like ATPase" evidence="5">
    <location>
        <begin position="952"/>
        <end position="1049"/>
    </location>
</feature>
<dbReference type="PANTHER" id="PTHR24421">
    <property type="entry name" value="NITRATE/NITRITE SENSOR PROTEIN NARX-RELATED"/>
    <property type="match status" value="1"/>
</dbReference>
<keyword evidence="1" id="KW-0808">Transferase</keyword>
<evidence type="ECO:0000256" key="2">
    <source>
        <dbReference type="ARBA" id="ARBA00022777"/>
    </source>
</evidence>
<dbReference type="GO" id="GO:0000155">
    <property type="term" value="F:phosphorelay sensor kinase activity"/>
    <property type="evidence" value="ECO:0007669"/>
    <property type="project" value="InterPro"/>
</dbReference>
<name>B0RSC0_XANCB</name>
<evidence type="ECO:0000256" key="4">
    <source>
        <dbReference type="SAM" id="MobiDB-lite"/>
    </source>
</evidence>
<dbReference type="CDD" id="cd16917">
    <property type="entry name" value="HATPase_UhpB-NarQ-NarX-like"/>
    <property type="match status" value="1"/>
</dbReference>
<evidence type="ECO:0000313" key="6">
    <source>
        <dbReference type="EMBL" id="CAP51355.2"/>
    </source>
</evidence>
<proteinExistence type="predicted"/>
<feature type="region of interest" description="Disordered" evidence="4">
    <location>
        <begin position="1"/>
        <end position="26"/>
    </location>
</feature>
<dbReference type="Gene3D" id="3.30.565.10">
    <property type="entry name" value="Histidine kinase-like ATPase, C-terminal domain"/>
    <property type="match status" value="1"/>
</dbReference>
<dbReference type="InterPro" id="IPR003594">
    <property type="entry name" value="HATPase_dom"/>
</dbReference>
<dbReference type="InterPro" id="IPR050482">
    <property type="entry name" value="Sensor_HK_TwoCompSys"/>
</dbReference>
<protein>
    <submittedName>
        <fullName evidence="6">Two-component system sensor histidine kinase</fullName>
    </submittedName>
</protein>
<dbReference type="Gene3D" id="1.20.5.1930">
    <property type="match status" value="1"/>
</dbReference>
<dbReference type="KEGG" id="xca:xcc-b100_2002"/>
<dbReference type="PANTHER" id="PTHR24421:SF62">
    <property type="entry name" value="SENSORY TRANSDUCTION HISTIDINE KINASE"/>
    <property type="match status" value="1"/>
</dbReference>
<evidence type="ECO:0000313" key="7">
    <source>
        <dbReference type="Proteomes" id="UP000001188"/>
    </source>
</evidence>
<dbReference type="Gene3D" id="2.130.10.10">
    <property type="entry name" value="YVTN repeat-like/Quinoprotein amine dehydrogenase"/>
    <property type="match status" value="2"/>
</dbReference>
<dbReference type="AlphaFoldDB" id="B0RSC0"/>
<accession>B0RSC0</accession>
<evidence type="ECO:0000259" key="5">
    <source>
        <dbReference type="SMART" id="SM00387"/>
    </source>
</evidence>
<dbReference type="GO" id="GO:0046983">
    <property type="term" value="F:protein dimerization activity"/>
    <property type="evidence" value="ECO:0007669"/>
    <property type="project" value="InterPro"/>
</dbReference>
<dbReference type="Pfam" id="PF02518">
    <property type="entry name" value="HATPase_c"/>
    <property type="match status" value="1"/>
</dbReference>
<dbReference type="Pfam" id="PF07730">
    <property type="entry name" value="HisKA_3"/>
    <property type="match status" value="1"/>
</dbReference>
<evidence type="ECO:0000256" key="1">
    <source>
        <dbReference type="ARBA" id="ARBA00022679"/>
    </source>
</evidence>
<sequence>MPRALMPAGVASRHRPTPLRSARPPPKEVVVLPPISSDNAAMPHEPVSYPASSLRLRVTHWVTLACCWLLLCVPAWASGIAATRDGVLQFHHTAWSTERGAPADIWDIAQADNGPLWLATGFGLFQFDGDRFARVPPPNGEAYASHNMTALTLAPDDTAWVGYFGAGIDRLADGHLTHFAPGKDLPSGMVFKLERDGSGRLWAAIDGGLCWFDGTRWHRAGADWGYPAARAQWLLRDRRGVLWVSDGTQLLRLPAGGKRFEPSGQPVGPFTTMAESPDGSVWVADPYRGIFALTDARGQLLPAVTRAQPRFAGLFARRIRFMRDGALWGTDYAAGGVFRIATPLALAPVLEHVGTLQGLTSATAGPLLEDREGNLWVGTNLGLNRFRHRALLPLAALLPGPATAVEMFTSRSGAAPGPLVAALRDNRLLALTRLRIDRMQHGGAASTLAVPNTLRSWVLAEHALLRLQGGLVQPVPLPLGVAPGEIRALLVDAMDQPLVCPDARGPYRYDGTGWQPLAGVQETPCSVLARAHDGALWIGDVKGELRLLRGNRVRRYSATDGLSVGPITALWSSPALTLVAGEAAVAVLGPDGRFRTLPDQASPLLQGVTGIVQDAAGGVWLNGNRGVVHLSLQALTQSVQTGLPAPSLRLYDTMDGLPGIAQQATPVPSALAAADGLLWFATNQGLAWLDPSQTYRNPTAPTVAITEVVANDRPYPLQAALRLPKWSDRLRIGYEAVSLTRPERVRFRYRLDGVDAAWQDAGNRTEAFYTNLAPGRYRFEVAAANNDGVWNARGDTLDVVIEPAFVQTWQFKLCCVLAAVAALAVAWRLRTRHVAGRLRARLEERYRERERIARELHDTLLQGTQGLILRLHTASRSLAWDDPRRQELEKTVELAERALIEGRDRVNGLRDTHSLRTDLAGALQQARETTMPIPTATLDVLVNGRPLVLRAMVADELFQLGREALSNADRHARANKIVLELRYGSRDFVLRIRDDGCGLAPDVLHGHARTGHWGLTGMQERARRIGAQMQLWSRPGSGTEVQIVVPARAAYVRPPKRWCWPFQNARPTETPHG</sequence>
<organism evidence="6 7">
    <name type="scientific">Xanthomonas campestris pv. campestris (strain B100)</name>
    <dbReference type="NCBI Taxonomy" id="509169"/>
    <lineage>
        <taxon>Bacteria</taxon>
        <taxon>Pseudomonadati</taxon>
        <taxon>Pseudomonadota</taxon>
        <taxon>Gammaproteobacteria</taxon>
        <taxon>Lysobacterales</taxon>
        <taxon>Lysobacteraceae</taxon>
        <taxon>Xanthomonas</taxon>
    </lineage>
</organism>
<reference evidence="6 7" key="1">
    <citation type="journal article" date="2008" name="J. Biotechnol.">
        <title>The genome of Xanthomonas campestris pv. campestris B100 and its use for the reconstruction of metabolic pathways involved in xanthan biosynthesis.</title>
        <authorList>
            <person name="Vorholter F.J."/>
            <person name="Schneiker S."/>
            <person name="Goesmann A."/>
            <person name="Krause L."/>
            <person name="Bekel T."/>
            <person name="Kaiser O."/>
            <person name="Linke B."/>
            <person name="Patschkowski T."/>
            <person name="Ruckert C."/>
            <person name="Schmid J."/>
            <person name="Sidhu V.K."/>
            <person name="Sieber V."/>
            <person name="Tauch A."/>
            <person name="Watt S.A."/>
            <person name="Weisshaar B."/>
            <person name="Becker A."/>
            <person name="Niehaus K."/>
            <person name="Puhler A."/>
        </authorList>
    </citation>
    <scope>NUCLEOTIDE SEQUENCE [LARGE SCALE GENOMIC DNA]</scope>
    <source>
        <strain evidence="6 7">B100</strain>
    </source>
</reference>